<name>A0A4Y2M8Y3_ARAVE</name>
<evidence type="ECO:0000313" key="1">
    <source>
        <dbReference type="EMBL" id="GBN23003.1"/>
    </source>
</evidence>
<dbReference type="Proteomes" id="UP000499080">
    <property type="component" value="Unassembled WGS sequence"/>
</dbReference>
<organism evidence="1 2">
    <name type="scientific">Araneus ventricosus</name>
    <name type="common">Orbweaver spider</name>
    <name type="synonym">Epeira ventricosa</name>
    <dbReference type="NCBI Taxonomy" id="182803"/>
    <lineage>
        <taxon>Eukaryota</taxon>
        <taxon>Metazoa</taxon>
        <taxon>Ecdysozoa</taxon>
        <taxon>Arthropoda</taxon>
        <taxon>Chelicerata</taxon>
        <taxon>Arachnida</taxon>
        <taxon>Araneae</taxon>
        <taxon>Araneomorphae</taxon>
        <taxon>Entelegynae</taxon>
        <taxon>Araneoidea</taxon>
        <taxon>Araneidae</taxon>
        <taxon>Araneus</taxon>
    </lineage>
</organism>
<dbReference type="EMBL" id="BGPR01006932">
    <property type="protein sequence ID" value="GBN23003.1"/>
    <property type="molecule type" value="Genomic_DNA"/>
</dbReference>
<keyword evidence="2" id="KW-1185">Reference proteome</keyword>
<accession>A0A4Y2M8Y3</accession>
<evidence type="ECO:0000313" key="2">
    <source>
        <dbReference type="Proteomes" id="UP000499080"/>
    </source>
</evidence>
<comment type="caution">
    <text evidence="1">The sequence shown here is derived from an EMBL/GenBank/DDBJ whole genome shotgun (WGS) entry which is preliminary data.</text>
</comment>
<gene>
    <name evidence="1" type="ORF">AVEN_206720_1</name>
</gene>
<dbReference type="AlphaFoldDB" id="A0A4Y2M8Y3"/>
<protein>
    <submittedName>
        <fullName evidence="1">Uncharacterized protein</fullName>
    </submittedName>
</protein>
<reference evidence="1 2" key="1">
    <citation type="journal article" date="2019" name="Sci. Rep.">
        <title>Orb-weaving spider Araneus ventricosus genome elucidates the spidroin gene catalogue.</title>
        <authorList>
            <person name="Kono N."/>
            <person name="Nakamura H."/>
            <person name="Ohtoshi R."/>
            <person name="Moran D.A.P."/>
            <person name="Shinohara A."/>
            <person name="Yoshida Y."/>
            <person name="Fujiwara M."/>
            <person name="Mori M."/>
            <person name="Tomita M."/>
            <person name="Arakawa K."/>
        </authorList>
    </citation>
    <scope>NUCLEOTIDE SEQUENCE [LARGE SCALE GENOMIC DNA]</scope>
</reference>
<sequence>MCKASIVYTIDIRIDPINDGNQDLMQIFSREVCSNIRKILIRFQVVTPSPHKLRSTCQEQGSAKKWLNEHGHDFYQSGMNKFILWSDECLSRFDG</sequence>
<proteinExistence type="predicted"/>